<evidence type="ECO:0000256" key="1">
    <source>
        <dbReference type="ARBA" id="ARBA00022737"/>
    </source>
</evidence>
<dbReference type="PROSITE" id="PS50088">
    <property type="entry name" value="ANK_REPEAT"/>
    <property type="match status" value="1"/>
</dbReference>
<dbReference type="PANTHER" id="PTHR24193:SF121">
    <property type="entry name" value="ADA2A-CONTAINING COMPLEX COMPONENT 3, ISOFORM D"/>
    <property type="match status" value="1"/>
</dbReference>
<dbReference type="EMBL" id="CABFNP030000426">
    <property type="protein sequence ID" value="CAI6014236.1"/>
    <property type="molecule type" value="Genomic_DNA"/>
</dbReference>
<dbReference type="GO" id="GO:0000976">
    <property type="term" value="F:transcription cis-regulatory region binding"/>
    <property type="evidence" value="ECO:0007669"/>
    <property type="project" value="TreeGrafter"/>
</dbReference>
<sequence length="526" mass="58305">MASFDSLPNEILAECGSLCDTSSLASLARTSSHFNAVFAPILYKRALFTDPPARPVIFQAAASGNLATMKLAVFHGADVNTVSKEIFQKYTQRREKKEIEQEATSLHAACYNGQTQIVSFLLEAKADVHFPNSAQYTPFYFAMRLQDPERKAITELLIKSGTQYSSRNPDRLTLHAALKASLWPVMETILSNRHFITGPLGQVINNMAEAVSERGGYNALHFISVSGDAVGISEAVPKLVAAGTPLDHVADGWGRRPGRNAGTPLIHAVKMKNWAAATALVEAGAQLDSTSNPERQKIALQIALRYSLLEPEGEMHPLDELRRDHELHQEFIRAFVRKAKETNKMELIERRPNTLQRGWQGTPLWYAAERAADYNCMRILLEEGSASTHATVKRMVQVNDDDGFERMAEVTILRGLLPPFPSPFRPSRNAGVRLEDRVQLLIEHGARLDAEVDQVNVTSSVASSSTVLDTACASCRGGREHWLFDVILRSATKNNVSLEYVAELEQKYGGETSVLGKLEELRRRLN</sequence>
<evidence type="ECO:0000256" key="2">
    <source>
        <dbReference type="ARBA" id="ARBA00023043"/>
    </source>
</evidence>
<accession>A0AA35PVM0</accession>
<dbReference type="AlphaFoldDB" id="A0AA35PVM0"/>
<dbReference type="GO" id="GO:0005634">
    <property type="term" value="C:nucleus"/>
    <property type="evidence" value="ECO:0007669"/>
    <property type="project" value="TreeGrafter"/>
</dbReference>
<dbReference type="Gene3D" id="1.25.40.20">
    <property type="entry name" value="Ankyrin repeat-containing domain"/>
    <property type="match status" value="2"/>
</dbReference>
<keyword evidence="2 3" id="KW-0040">ANK repeat</keyword>
<dbReference type="InterPro" id="IPR036770">
    <property type="entry name" value="Ankyrin_rpt-contain_sf"/>
</dbReference>
<comment type="caution">
    <text evidence="4">The sequence shown here is derived from an EMBL/GenBank/DDBJ whole genome shotgun (WGS) entry which is preliminary data.</text>
</comment>
<proteinExistence type="predicted"/>
<dbReference type="PANTHER" id="PTHR24193">
    <property type="entry name" value="ANKYRIN REPEAT PROTEIN"/>
    <property type="match status" value="1"/>
</dbReference>
<keyword evidence="1" id="KW-0677">Repeat</keyword>
<dbReference type="PROSITE" id="PS50297">
    <property type="entry name" value="ANK_REP_REGION"/>
    <property type="match status" value="1"/>
</dbReference>
<reference evidence="4" key="1">
    <citation type="submission" date="2023-01" db="EMBL/GenBank/DDBJ databases">
        <authorList>
            <person name="Piombo E."/>
        </authorList>
    </citation>
    <scope>NUCLEOTIDE SEQUENCE</scope>
</reference>
<evidence type="ECO:0000313" key="4">
    <source>
        <dbReference type="EMBL" id="CAI6014236.1"/>
    </source>
</evidence>
<gene>
    <name evidence="4" type="ORF">CCHLO57077_00011374</name>
</gene>
<feature type="repeat" description="ANK" evidence="3">
    <location>
        <begin position="101"/>
        <end position="133"/>
    </location>
</feature>
<dbReference type="SMART" id="SM00248">
    <property type="entry name" value="ANK"/>
    <property type="match status" value="5"/>
</dbReference>
<evidence type="ECO:0000313" key="5">
    <source>
        <dbReference type="Proteomes" id="UP001160390"/>
    </source>
</evidence>
<dbReference type="Pfam" id="PF12796">
    <property type="entry name" value="Ank_2"/>
    <property type="match status" value="1"/>
</dbReference>
<protein>
    <submittedName>
        <fullName evidence="4">Uncharacterized protein</fullName>
    </submittedName>
</protein>
<dbReference type="Proteomes" id="UP001160390">
    <property type="component" value="Unassembled WGS sequence"/>
</dbReference>
<dbReference type="InterPro" id="IPR050663">
    <property type="entry name" value="Ankyrin-SOCS_Box"/>
</dbReference>
<dbReference type="GO" id="GO:0045944">
    <property type="term" value="P:positive regulation of transcription by RNA polymerase II"/>
    <property type="evidence" value="ECO:0007669"/>
    <property type="project" value="TreeGrafter"/>
</dbReference>
<name>A0AA35PVM0_9HYPO</name>
<dbReference type="SUPFAM" id="SSF48403">
    <property type="entry name" value="Ankyrin repeat"/>
    <property type="match status" value="1"/>
</dbReference>
<evidence type="ECO:0000256" key="3">
    <source>
        <dbReference type="PROSITE-ProRule" id="PRU00023"/>
    </source>
</evidence>
<dbReference type="InterPro" id="IPR002110">
    <property type="entry name" value="Ankyrin_rpt"/>
</dbReference>
<organism evidence="4 5">
    <name type="scientific">Clonostachys chloroleuca</name>
    <dbReference type="NCBI Taxonomy" id="1926264"/>
    <lineage>
        <taxon>Eukaryota</taxon>
        <taxon>Fungi</taxon>
        <taxon>Dikarya</taxon>
        <taxon>Ascomycota</taxon>
        <taxon>Pezizomycotina</taxon>
        <taxon>Sordariomycetes</taxon>
        <taxon>Hypocreomycetidae</taxon>
        <taxon>Hypocreales</taxon>
        <taxon>Bionectriaceae</taxon>
        <taxon>Clonostachys</taxon>
    </lineage>
</organism>
<keyword evidence="5" id="KW-1185">Reference proteome</keyword>